<dbReference type="AlphaFoldDB" id="A0A1R2B994"/>
<sequence length="162" mass="19388">MSSKTNITQCWINFLTPVHQHFIKNEDCLQIIYIRKKTQNATKIKILINEEECWYVVCSYLDISKMHKDASNLNWDDVVNTLNDKCPIGFFMIAEKEDSSNKKLFTYKTHQRFVRNDDNFNIQRTIELIFSEHKSYFEKLFKMLNEYQPQLSPMLLAEIFQS</sequence>
<dbReference type="EMBL" id="MPUH01000827">
    <property type="protein sequence ID" value="OMJ73363.1"/>
    <property type="molecule type" value="Genomic_DNA"/>
</dbReference>
<reference evidence="1 2" key="1">
    <citation type="submission" date="2016-11" db="EMBL/GenBank/DDBJ databases">
        <title>The macronuclear genome of Stentor coeruleus: a giant cell with tiny introns.</title>
        <authorList>
            <person name="Slabodnick M."/>
            <person name="Ruby J.G."/>
            <person name="Reiff S.B."/>
            <person name="Swart E.C."/>
            <person name="Gosai S."/>
            <person name="Prabakaran S."/>
            <person name="Witkowska E."/>
            <person name="Larue G.E."/>
            <person name="Fisher S."/>
            <person name="Freeman R.M."/>
            <person name="Gunawardena J."/>
            <person name="Chu W."/>
            <person name="Stover N.A."/>
            <person name="Gregory B.D."/>
            <person name="Nowacki M."/>
            <person name="Derisi J."/>
            <person name="Roy S.W."/>
            <person name="Marshall W.F."/>
            <person name="Sood P."/>
        </authorList>
    </citation>
    <scope>NUCLEOTIDE SEQUENCE [LARGE SCALE GENOMIC DNA]</scope>
    <source>
        <strain evidence="1">WM001</strain>
    </source>
</reference>
<keyword evidence="2" id="KW-1185">Reference proteome</keyword>
<name>A0A1R2B994_9CILI</name>
<comment type="caution">
    <text evidence="1">The sequence shown here is derived from an EMBL/GenBank/DDBJ whole genome shotgun (WGS) entry which is preliminary data.</text>
</comment>
<accession>A0A1R2B994</accession>
<protein>
    <submittedName>
        <fullName evidence="1">Uncharacterized protein</fullName>
    </submittedName>
</protein>
<organism evidence="1 2">
    <name type="scientific">Stentor coeruleus</name>
    <dbReference type="NCBI Taxonomy" id="5963"/>
    <lineage>
        <taxon>Eukaryota</taxon>
        <taxon>Sar</taxon>
        <taxon>Alveolata</taxon>
        <taxon>Ciliophora</taxon>
        <taxon>Postciliodesmatophora</taxon>
        <taxon>Heterotrichea</taxon>
        <taxon>Heterotrichida</taxon>
        <taxon>Stentoridae</taxon>
        <taxon>Stentor</taxon>
    </lineage>
</organism>
<proteinExistence type="predicted"/>
<gene>
    <name evidence="1" type="ORF">SteCoe_27952</name>
</gene>
<evidence type="ECO:0000313" key="1">
    <source>
        <dbReference type="EMBL" id="OMJ73363.1"/>
    </source>
</evidence>
<evidence type="ECO:0000313" key="2">
    <source>
        <dbReference type="Proteomes" id="UP000187209"/>
    </source>
</evidence>
<dbReference type="Proteomes" id="UP000187209">
    <property type="component" value="Unassembled WGS sequence"/>
</dbReference>